<dbReference type="OrthoDB" id="47059at2759"/>
<dbReference type="InterPro" id="IPR026891">
    <property type="entry name" value="Fn3-like"/>
</dbReference>
<evidence type="ECO:0000256" key="1">
    <source>
        <dbReference type="ARBA" id="ARBA00000448"/>
    </source>
</evidence>
<dbReference type="UniPathway" id="UPA00696"/>
<dbReference type="InterPro" id="IPR037524">
    <property type="entry name" value="PA14/GLEYA"/>
</dbReference>
<organism evidence="8 9">
    <name type="scientific">Pterulicium gracile</name>
    <dbReference type="NCBI Taxonomy" id="1884261"/>
    <lineage>
        <taxon>Eukaryota</taxon>
        <taxon>Fungi</taxon>
        <taxon>Dikarya</taxon>
        <taxon>Basidiomycota</taxon>
        <taxon>Agaricomycotina</taxon>
        <taxon>Agaricomycetes</taxon>
        <taxon>Agaricomycetidae</taxon>
        <taxon>Agaricales</taxon>
        <taxon>Pleurotineae</taxon>
        <taxon>Pterulaceae</taxon>
        <taxon>Pterulicium</taxon>
    </lineage>
</organism>
<comment type="similarity">
    <text evidence="2 6">Belongs to the glycosyl hydrolase 3 family.</text>
</comment>
<evidence type="ECO:0000313" key="9">
    <source>
        <dbReference type="Proteomes" id="UP000305067"/>
    </source>
</evidence>
<comment type="catalytic activity">
    <reaction evidence="1 6">
        <text>Hydrolysis of terminal, non-reducing beta-D-glucosyl residues with release of beta-D-glucose.</text>
        <dbReference type="EC" id="3.2.1.21"/>
    </reaction>
</comment>
<dbReference type="PANTHER" id="PTHR42715">
    <property type="entry name" value="BETA-GLUCOSIDASE"/>
    <property type="match status" value="1"/>
</dbReference>
<dbReference type="EC" id="3.2.1.21" evidence="3 6"/>
<dbReference type="InterPro" id="IPR017853">
    <property type="entry name" value="GH"/>
</dbReference>
<dbReference type="Proteomes" id="UP000305067">
    <property type="component" value="Unassembled WGS sequence"/>
</dbReference>
<dbReference type="PRINTS" id="PR00133">
    <property type="entry name" value="GLHYDRLASE3"/>
</dbReference>
<dbReference type="SMART" id="SM00758">
    <property type="entry name" value="PA14"/>
    <property type="match status" value="1"/>
</dbReference>
<keyword evidence="6" id="KW-0119">Carbohydrate metabolism</keyword>
<accession>A0A5C3QH06</accession>
<sequence length="855" mass="94542">MAPFNFASADIDKIVDSLTTDEAILLTAGVGFWRTHAIERLGVPAVKVSDGPNGLRGNRFFMSTPAKCLPSATAMGATFDLKLMTEIAEKIISKEARHKAASAVLGPTVNIQRNPLGGRAFESFSEDPYLSGMMAAAYVGTIQKNGIAATIKHFVSNDKEDDRMAYESIVSERALREIYLMPFMLAQKHAKPWSYMTAYNRLNGPHVSENPAIIDTILRKEWGFKGMVMSDWFGVYSIDGALNAGLDLEMPGTNKWRTLDLVQRSIQSRKVTLRTVKQRARKVLEFVQLCAKGAPEIIDGDQEERTEDTEEEKDLMRRFAAQSVVLLKNESKLLPVDPKKYKKVAIIGGNAKAKVLSGGGSAALKPSFFVSPFDGMEKVLQQENVQVTYSEGPSTYMELPTLEDVLTTEFGERGWTGRFYAHENDESTKLVEPALKTMLIDETRIFMADTFFEGMTQRFTVKLHGFLTVPEDCKYEFGLVVAGRAKLYVDGKEVIDNWTRQVRGKSFFGSGSEEKRGTFDAKANTKHEVVIEMQNIRGPADGDESETYTGPNAAIRLGGAIFVEEEAKFNRAVEAAKDADLVLAVIGLNGDWETEGFDRTTLALPPRTDELISKVLAVNSNTVVITQSGSAITMPWADEASTILHAWYLGNVTGDAIADVVFGKVNPSGRMSLTFPKRLEDVPSHGHFHSEDGKVRYAEDLFVGYKHCQFTNTKPLFAFGHGLSYTTFSYSDLQVSKVSSEKDNVTLTVKVKITNTGSIAGSDVVQLYTSLPKTSELTHAPMQLKAFTKVYDLQPGASETVELALDRYAVSYWSQLYQAWVVEKGTHVVRVGSSSDNLPLQAEFEVEKTIEWNGI</sequence>
<evidence type="ECO:0000256" key="2">
    <source>
        <dbReference type="ARBA" id="ARBA00005336"/>
    </source>
</evidence>
<dbReference type="InterPro" id="IPR013783">
    <property type="entry name" value="Ig-like_fold"/>
</dbReference>
<dbReference type="Pfam" id="PF01915">
    <property type="entry name" value="Glyco_hydro_3_C"/>
    <property type="match status" value="1"/>
</dbReference>
<dbReference type="PROSITE" id="PS51820">
    <property type="entry name" value="PA14"/>
    <property type="match status" value="1"/>
</dbReference>
<evidence type="ECO:0000256" key="6">
    <source>
        <dbReference type="RuleBase" id="RU361161"/>
    </source>
</evidence>
<evidence type="ECO:0000313" key="8">
    <source>
        <dbReference type="EMBL" id="TFL01022.1"/>
    </source>
</evidence>
<keyword evidence="4 6" id="KW-0378">Hydrolase</keyword>
<protein>
    <recommendedName>
        <fullName evidence="3 6">beta-glucosidase</fullName>
        <ecNumber evidence="3 6">3.2.1.21</ecNumber>
    </recommendedName>
</protein>
<dbReference type="Pfam" id="PF14310">
    <property type="entry name" value="Fn3-like"/>
    <property type="match status" value="1"/>
</dbReference>
<dbReference type="STRING" id="1884261.A0A5C3QH06"/>
<dbReference type="SUPFAM" id="SSF51445">
    <property type="entry name" value="(Trans)glycosidases"/>
    <property type="match status" value="1"/>
</dbReference>
<evidence type="ECO:0000256" key="3">
    <source>
        <dbReference type="ARBA" id="ARBA00012744"/>
    </source>
</evidence>
<dbReference type="InterPro" id="IPR036962">
    <property type="entry name" value="Glyco_hydro_3_N_sf"/>
</dbReference>
<dbReference type="FunFam" id="2.60.40.10:FF:000495">
    <property type="entry name" value="Periplasmic beta-glucosidase"/>
    <property type="match status" value="1"/>
</dbReference>
<comment type="pathway">
    <text evidence="6">Glycan metabolism; cellulose degradation.</text>
</comment>
<dbReference type="Pfam" id="PF07691">
    <property type="entry name" value="PA14"/>
    <property type="match status" value="1"/>
</dbReference>
<evidence type="ECO:0000256" key="5">
    <source>
        <dbReference type="ARBA" id="ARBA00023295"/>
    </source>
</evidence>
<dbReference type="Gene3D" id="3.20.20.300">
    <property type="entry name" value="Glycoside hydrolase, family 3, N-terminal domain"/>
    <property type="match status" value="1"/>
</dbReference>
<evidence type="ECO:0000259" key="7">
    <source>
        <dbReference type="PROSITE" id="PS51820"/>
    </source>
</evidence>
<dbReference type="InterPro" id="IPR019800">
    <property type="entry name" value="Glyco_hydro_3_AS"/>
</dbReference>
<proteinExistence type="inferred from homology"/>
<keyword evidence="9" id="KW-1185">Reference proteome</keyword>
<keyword evidence="6" id="KW-0624">Polysaccharide degradation</keyword>
<dbReference type="Pfam" id="PF00933">
    <property type="entry name" value="Glyco_hydro_3"/>
    <property type="match status" value="1"/>
</dbReference>
<dbReference type="PROSITE" id="PS00775">
    <property type="entry name" value="GLYCOSYL_HYDROL_F3"/>
    <property type="match status" value="1"/>
</dbReference>
<dbReference type="InterPro" id="IPR050288">
    <property type="entry name" value="Cellulose_deg_GH3"/>
</dbReference>
<dbReference type="EMBL" id="ML178826">
    <property type="protein sequence ID" value="TFL01022.1"/>
    <property type="molecule type" value="Genomic_DNA"/>
</dbReference>
<dbReference type="InterPro" id="IPR011658">
    <property type="entry name" value="PA14_dom"/>
</dbReference>
<name>A0A5C3QH06_9AGAR</name>
<dbReference type="InterPro" id="IPR036881">
    <property type="entry name" value="Glyco_hydro_3_C_sf"/>
</dbReference>
<reference evidence="8 9" key="1">
    <citation type="journal article" date="2019" name="Nat. Ecol. Evol.">
        <title>Megaphylogeny resolves global patterns of mushroom evolution.</title>
        <authorList>
            <person name="Varga T."/>
            <person name="Krizsan K."/>
            <person name="Foldi C."/>
            <person name="Dima B."/>
            <person name="Sanchez-Garcia M."/>
            <person name="Sanchez-Ramirez S."/>
            <person name="Szollosi G.J."/>
            <person name="Szarkandi J.G."/>
            <person name="Papp V."/>
            <person name="Albert L."/>
            <person name="Andreopoulos W."/>
            <person name="Angelini C."/>
            <person name="Antonin V."/>
            <person name="Barry K.W."/>
            <person name="Bougher N.L."/>
            <person name="Buchanan P."/>
            <person name="Buyck B."/>
            <person name="Bense V."/>
            <person name="Catcheside P."/>
            <person name="Chovatia M."/>
            <person name="Cooper J."/>
            <person name="Damon W."/>
            <person name="Desjardin D."/>
            <person name="Finy P."/>
            <person name="Geml J."/>
            <person name="Haridas S."/>
            <person name="Hughes K."/>
            <person name="Justo A."/>
            <person name="Karasinski D."/>
            <person name="Kautmanova I."/>
            <person name="Kiss B."/>
            <person name="Kocsube S."/>
            <person name="Kotiranta H."/>
            <person name="LaButti K.M."/>
            <person name="Lechner B.E."/>
            <person name="Liimatainen K."/>
            <person name="Lipzen A."/>
            <person name="Lukacs Z."/>
            <person name="Mihaltcheva S."/>
            <person name="Morgado L.N."/>
            <person name="Niskanen T."/>
            <person name="Noordeloos M.E."/>
            <person name="Ohm R.A."/>
            <person name="Ortiz-Santana B."/>
            <person name="Ovrebo C."/>
            <person name="Racz N."/>
            <person name="Riley R."/>
            <person name="Savchenko A."/>
            <person name="Shiryaev A."/>
            <person name="Soop K."/>
            <person name="Spirin V."/>
            <person name="Szebenyi C."/>
            <person name="Tomsovsky M."/>
            <person name="Tulloss R.E."/>
            <person name="Uehling J."/>
            <person name="Grigoriev I.V."/>
            <person name="Vagvolgyi C."/>
            <person name="Papp T."/>
            <person name="Martin F.M."/>
            <person name="Miettinen O."/>
            <person name="Hibbett D.S."/>
            <person name="Nagy L.G."/>
        </authorList>
    </citation>
    <scope>NUCLEOTIDE SEQUENCE [LARGE SCALE GENOMIC DNA]</scope>
    <source>
        <strain evidence="8 9">CBS 309.79</strain>
    </source>
</reference>
<dbReference type="GO" id="GO:0030245">
    <property type="term" value="P:cellulose catabolic process"/>
    <property type="evidence" value="ECO:0007669"/>
    <property type="project" value="UniProtKB-UniPathway"/>
</dbReference>
<dbReference type="GO" id="GO:0008422">
    <property type="term" value="F:beta-glucosidase activity"/>
    <property type="evidence" value="ECO:0007669"/>
    <property type="project" value="UniProtKB-EC"/>
</dbReference>
<dbReference type="Gene3D" id="2.60.40.10">
    <property type="entry name" value="Immunoglobulins"/>
    <property type="match status" value="1"/>
</dbReference>
<evidence type="ECO:0000256" key="4">
    <source>
        <dbReference type="ARBA" id="ARBA00022801"/>
    </source>
</evidence>
<dbReference type="PANTHER" id="PTHR42715:SF27">
    <property type="entry name" value="BETA-GLUCOSIDASE-RELATED"/>
    <property type="match status" value="1"/>
</dbReference>
<dbReference type="InterPro" id="IPR001764">
    <property type="entry name" value="Glyco_hydro_3_N"/>
</dbReference>
<dbReference type="Gene3D" id="3.40.50.1700">
    <property type="entry name" value="Glycoside hydrolase family 3 C-terminal domain"/>
    <property type="match status" value="1"/>
</dbReference>
<keyword evidence="5 6" id="KW-0326">Glycosidase</keyword>
<dbReference type="AlphaFoldDB" id="A0A5C3QH06"/>
<dbReference type="InterPro" id="IPR002772">
    <property type="entry name" value="Glyco_hydro_3_C"/>
</dbReference>
<dbReference type="SUPFAM" id="SSF52279">
    <property type="entry name" value="Beta-D-glucan exohydrolase, C-terminal domain"/>
    <property type="match status" value="1"/>
</dbReference>
<gene>
    <name evidence="8" type="ORF">BDV98DRAFT_549166</name>
</gene>
<dbReference type="Gene3D" id="2.60.120.260">
    <property type="entry name" value="Galactose-binding domain-like"/>
    <property type="match status" value="1"/>
</dbReference>
<dbReference type="SMART" id="SM01217">
    <property type="entry name" value="Fn3_like"/>
    <property type="match status" value="1"/>
</dbReference>
<feature type="domain" description="PA14" evidence="7">
    <location>
        <begin position="410"/>
        <end position="573"/>
    </location>
</feature>